<evidence type="ECO:0000256" key="1">
    <source>
        <dbReference type="SAM" id="MobiDB-lite"/>
    </source>
</evidence>
<accession>A0A1J8Q4A9</accession>
<evidence type="ECO:0000313" key="3">
    <source>
        <dbReference type="EMBL" id="OJA16446.1"/>
    </source>
</evidence>
<keyword evidence="2" id="KW-0472">Membrane</keyword>
<proteinExistence type="predicted"/>
<dbReference type="SUPFAM" id="SSF103473">
    <property type="entry name" value="MFS general substrate transporter"/>
    <property type="match status" value="1"/>
</dbReference>
<dbReference type="InterPro" id="IPR036259">
    <property type="entry name" value="MFS_trans_sf"/>
</dbReference>
<dbReference type="Proteomes" id="UP000183567">
    <property type="component" value="Unassembled WGS sequence"/>
</dbReference>
<evidence type="ECO:0000313" key="4">
    <source>
        <dbReference type="Proteomes" id="UP000183567"/>
    </source>
</evidence>
<keyword evidence="2" id="KW-0812">Transmembrane</keyword>
<protein>
    <submittedName>
        <fullName evidence="3">Uncharacterized protein</fullName>
    </submittedName>
</protein>
<keyword evidence="2" id="KW-1133">Transmembrane helix</keyword>
<feature type="region of interest" description="Disordered" evidence="1">
    <location>
        <begin position="54"/>
        <end position="91"/>
    </location>
</feature>
<sequence length="249" mass="26603">MPEQKHLYDVNEYPKERLMTSHSSAFIPPPPAPVMTVTPVSGVTLNESKSNLALTKSESSSAGVDAGAGADASGGHASDAEKLSPVPSPPSFPEGGMQAWLTVLGGSMILFCTFGTVQSFGVYQAYYSKIYLSGYVSSDISWIGSVQTFLLFAGGLPAGRLFDEGLIFPPLHRSRLAHIPVLYIHALTCQATPVLPNFLGTRHWNGHRDGTSLSPSNLCDLSLLPPAARCRNGSSLVWQAFDPFPYTSS</sequence>
<gene>
    <name evidence="3" type="ORF">AZE42_03813</name>
</gene>
<feature type="compositionally biased region" description="Low complexity" evidence="1">
    <location>
        <begin position="59"/>
        <end position="77"/>
    </location>
</feature>
<dbReference type="EMBL" id="LVVM01002569">
    <property type="protein sequence ID" value="OJA16446.1"/>
    <property type="molecule type" value="Genomic_DNA"/>
</dbReference>
<name>A0A1J8Q4A9_9AGAM</name>
<keyword evidence="4" id="KW-1185">Reference proteome</keyword>
<comment type="caution">
    <text evidence="3">The sequence shown here is derived from an EMBL/GenBank/DDBJ whole genome shotgun (WGS) entry which is preliminary data.</text>
</comment>
<reference evidence="3 4" key="1">
    <citation type="submission" date="2016-03" db="EMBL/GenBank/DDBJ databases">
        <title>Comparative genomics of the ectomycorrhizal sister species Rhizopogon vinicolor and Rhizopogon vesiculosus (Basidiomycota: Boletales) reveals a divergence of the mating type B locus.</title>
        <authorList>
            <person name="Mujic A.B."/>
            <person name="Kuo A."/>
            <person name="Tritt A."/>
            <person name="Lipzen A."/>
            <person name="Chen C."/>
            <person name="Johnson J."/>
            <person name="Sharma A."/>
            <person name="Barry K."/>
            <person name="Grigoriev I.V."/>
            <person name="Spatafora J.W."/>
        </authorList>
    </citation>
    <scope>NUCLEOTIDE SEQUENCE [LARGE SCALE GENOMIC DNA]</scope>
    <source>
        <strain evidence="3 4">AM-OR11-056</strain>
    </source>
</reference>
<organism evidence="3 4">
    <name type="scientific">Rhizopogon vesiculosus</name>
    <dbReference type="NCBI Taxonomy" id="180088"/>
    <lineage>
        <taxon>Eukaryota</taxon>
        <taxon>Fungi</taxon>
        <taxon>Dikarya</taxon>
        <taxon>Basidiomycota</taxon>
        <taxon>Agaricomycotina</taxon>
        <taxon>Agaricomycetes</taxon>
        <taxon>Agaricomycetidae</taxon>
        <taxon>Boletales</taxon>
        <taxon>Suillineae</taxon>
        <taxon>Rhizopogonaceae</taxon>
        <taxon>Rhizopogon</taxon>
    </lineage>
</organism>
<feature type="transmembrane region" description="Helical" evidence="2">
    <location>
        <begin position="99"/>
        <end position="120"/>
    </location>
</feature>
<evidence type="ECO:0000256" key="2">
    <source>
        <dbReference type="SAM" id="Phobius"/>
    </source>
</evidence>
<dbReference type="AlphaFoldDB" id="A0A1J8Q4A9"/>
<dbReference type="OrthoDB" id="2802485at2759"/>